<accession>N6TRH5</accession>
<evidence type="ECO:0000313" key="6">
    <source>
        <dbReference type="Proteomes" id="UP000019118"/>
    </source>
</evidence>
<dbReference type="AlphaFoldDB" id="N6TRH5"/>
<dbReference type="EMBL" id="KB741280">
    <property type="protein sequence ID" value="ENN70921.1"/>
    <property type="molecule type" value="Genomic_DNA"/>
</dbReference>
<dbReference type="SUPFAM" id="SSF52058">
    <property type="entry name" value="L domain-like"/>
    <property type="match status" value="1"/>
</dbReference>
<dbReference type="PANTHER" id="PTHR45712:SF22">
    <property type="entry name" value="INSULIN-LIKE GROWTH FACTOR-BINDING PROTEIN COMPLEX ACID LABILE SUBUNIT"/>
    <property type="match status" value="1"/>
</dbReference>
<dbReference type="InterPro" id="IPR003591">
    <property type="entry name" value="Leu-rich_rpt_typical-subtyp"/>
</dbReference>
<evidence type="ECO:0000313" key="4">
    <source>
        <dbReference type="EMBL" id="ENN70921.1"/>
    </source>
</evidence>
<keyword evidence="2" id="KW-0677">Repeat</keyword>
<keyword evidence="6" id="KW-1185">Reference proteome</keyword>
<feature type="chain" id="PRO_5010971829" description="LRRNT domain-containing protein" evidence="3">
    <location>
        <begin position="22"/>
        <end position="230"/>
    </location>
</feature>
<reference evidence="5" key="2">
    <citation type="submission" date="2024-08" db="UniProtKB">
        <authorList>
            <consortium name="EnsemblMetazoa"/>
        </authorList>
    </citation>
    <scope>IDENTIFICATION</scope>
</reference>
<dbReference type="PANTHER" id="PTHR45712">
    <property type="entry name" value="AGAP008170-PA"/>
    <property type="match status" value="1"/>
</dbReference>
<dbReference type="EnsemblMetazoa" id="XM_019915333.1">
    <property type="protein sequence ID" value="XP_019770892.1"/>
    <property type="gene ID" value="LOC109544909"/>
</dbReference>
<keyword evidence="3" id="KW-0732">Signal</keyword>
<organism evidence="4">
    <name type="scientific">Dendroctonus ponderosae</name>
    <name type="common">Mountain pine beetle</name>
    <dbReference type="NCBI Taxonomy" id="77166"/>
    <lineage>
        <taxon>Eukaryota</taxon>
        <taxon>Metazoa</taxon>
        <taxon>Ecdysozoa</taxon>
        <taxon>Arthropoda</taxon>
        <taxon>Hexapoda</taxon>
        <taxon>Insecta</taxon>
        <taxon>Pterygota</taxon>
        <taxon>Neoptera</taxon>
        <taxon>Endopterygota</taxon>
        <taxon>Coleoptera</taxon>
        <taxon>Polyphaga</taxon>
        <taxon>Cucujiformia</taxon>
        <taxon>Curculionidae</taxon>
        <taxon>Scolytinae</taxon>
        <taxon>Dendroctonus</taxon>
    </lineage>
</organism>
<gene>
    <name evidence="5" type="primary">109544909</name>
    <name evidence="4" type="ORF">YQE_12323</name>
</gene>
<dbReference type="InterPro" id="IPR032675">
    <property type="entry name" value="LRR_dom_sf"/>
</dbReference>
<evidence type="ECO:0008006" key="7">
    <source>
        <dbReference type="Google" id="ProtNLM"/>
    </source>
</evidence>
<dbReference type="PROSITE" id="PS51450">
    <property type="entry name" value="LRR"/>
    <property type="match status" value="2"/>
</dbReference>
<dbReference type="InterPro" id="IPR001611">
    <property type="entry name" value="Leu-rich_rpt"/>
</dbReference>
<evidence type="ECO:0000256" key="3">
    <source>
        <dbReference type="SAM" id="SignalP"/>
    </source>
</evidence>
<evidence type="ECO:0000256" key="2">
    <source>
        <dbReference type="ARBA" id="ARBA00022737"/>
    </source>
</evidence>
<dbReference type="InterPro" id="IPR050333">
    <property type="entry name" value="SLRP"/>
</dbReference>
<evidence type="ECO:0000256" key="1">
    <source>
        <dbReference type="ARBA" id="ARBA00022614"/>
    </source>
</evidence>
<dbReference type="OrthoDB" id="676979at2759"/>
<dbReference type="OMA" id="CVDITAM"/>
<dbReference type="KEGG" id="dpa:109544909"/>
<dbReference type="Pfam" id="PF13855">
    <property type="entry name" value="LRR_8"/>
    <property type="match status" value="1"/>
</dbReference>
<feature type="non-terminal residue" evidence="4">
    <location>
        <position position="1"/>
    </location>
</feature>
<dbReference type="Proteomes" id="UP000019118">
    <property type="component" value="Unassembled WGS sequence"/>
</dbReference>
<feature type="signal peptide" evidence="3">
    <location>
        <begin position="1"/>
        <end position="21"/>
    </location>
</feature>
<name>N6TRH5_DENPD</name>
<proteinExistence type="predicted"/>
<dbReference type="Gene3D" id="3.80.10.10">
    <property type="entry name" value="Ribonuclease Inhibitor"/>
    <property type="match status" value="2"/>
</dbReference>
<keyword evidence="1" id="KW-0433">Leucine-rich repeat</keyword>
<protein>
    <recommendedName>
        <fullName evidence="7">LRRNT domain-containing protein</fullName>
    </recommendedName>
</protein>
<dbReference type="HOGENOM" id="CLU_1205853_0_0_1"/>
<reference evidence="4 6" key="1">
    <citation type="journal article" date="2013" name="Genome Biol.">
        <title>Draft genome of the mountain pine beetle, Dendroctonus ponderosae Hopkins, a major forest pest.</title>
        <authorList>
            <person name="Keeling C.I."/>
            <person name="Yuen M.M."/>
            <person name="Liao N.Y."/>
            <person name="Docking T.R."/>
            <person name="Chan S.K."/>
            <person name="Taylor G.A."/>
            <person name="Palmquist D.L."/>
            <person name="Jackman S.D."/>
            <person name="Nguyen A."/>
            <person name="Li M."/>
            <person name="Henderson H."/>
            <person name="Janes J.K."/>
            <person name="Zhao Y."/>
            <person name="Pandoh P."/>
            <person name="Moore R."/>
            <person name="Sperling F.A."/>
            <person name="Huber D.P."/>
            <person name="Birol I."/>
            <person name="Jones S.J."/>
            <person name="Bohlmann J."/>
        </authorList>
    </citation>
    <scope>NUCLEOTIDE SEQUENCE</scope>
</reference>
<sequence>MDTTWIAFLISFTLLCSTSTASFLYGQPCSVRNTAHLYPWNWTIPKNATNCVDLTKSSNRNLANVTEFFRDVRLADTLYMDHMNLSRFPTAVIYSLPQLEMVDLSGNSIRRLPYKMYKIAHSITKLLVPENAIFIPRRRALFKSITIETLMLSKNEITNISPVTFAKMPQLKVLYLNDNKLKFVSYKMFVPLPHLLYLNLEDNYLSRIPQKSRMPAFLKFYQIKKQKKIK</sequence>
<evidence type="ECO:0000313" key="5">
    <source>
        <dbReference type="EnsemblMetazoa" id="XP_019770892.1"/>
    </source>
</evidence>
<dbReference type="SMART" id="SM00369">
    <property type="entry name" value="LRR_TYP"/>
    <property type="match status" value="4"/>
</dbReference>